<dbReference type="HOGENOM" id="CLU_2256207_0_0_1"/>
<accession>A8DVS0</accession>
<dbReference type="STRING" id="45351.A8DVS0"/>
<dbReference type="Proteomes" id="UP000001593">
    <property type="component" value="Unassembled WGS sequence"/>
</dbReference>
<dbReference type="EMBL" id="DS478550">
    <property type="protein sequence ID" value="EDO25689.1"/>
    <property type="molecule type" value="Genomic_DNA"/>
</dbReference>
<name>A8DVS0_NEMVE</name>
<dbReference type="Pfam" id="PF00082">
    <property type="entry name" value="Peptidase_S8"/>
    <property type="match status" value="1"/>
</dbReference>
<sequence length="112" mass="11856">IKKGRRGLGSIFVWATGNGGRYNDYCNCDGYITSIYTISIGAINDKGKSPWYAENCPSTLGVTYSSGQTNGPDLQIVTTDLHHKCTKEHTGTSAAAPLAAGKCRQGGVKEIA</sequence>
<dbReference type="InParanoid" id="A8DVS0"/>
<dbReference type="InterPro" id="IPR023828">
    <property type="entry name" value="Peptidase_S8_Ser-AS"/>
</dbReference>
<dbReference type="SUPFAM" id="SSF52743">
    <property type="entry name" value="Subtilisin-like"/>
    <property type="match status" value="1"/>
</dbReference>
<feature type="non-terminal residue" evidence="6">
    <location>
        <position position="1"/>
    </location>
</feature>
<organism evidence="6 7">
    <name type="scientific">Nematostella vectensis</name>
    <name type="common">Starlet sea anemone</name>
    <dbReference type="NCBI Taxonomy" id="45351"/>
    <lineage>
        <taxon>Eukaryota</taxon>
        <taxon>Metazoa</taxon>
        <taxon>Cnidaria</taxon>
        <taxon>Anthozoa</taxon>
        <taxon>Hexacorallia</taxon>
        <taxon>Actiniaria</taxon>
        <taxon>Edwardsiidae</taxon>
        <taxon>Nematostella</taxon>
    </lineage>
</organism>
<comment type="similarity">
    <text evidence="4">Belongs to the peptidase S8 family.</text>
</comment>
<feature type="domain" description="Peptidase S8/S53" evidence="5">
    <location>
        <begin position="4"/>
        <end position="101"/>
    </location>
</feature>
<evidence type="ECO:0000313" key="6">
    <source>
        <dbReference type="EMBL" id="EDO25689.1"/>
    </source>
</evidence>
<dbReference type="PANTHER" id="PTHR42884">
    <property type="entry name" value="PROPROTEIN CONVERTASE SUBTILISIN/KEXIN-RELATED"/>
    <property type="match status" value="1"/>
</dbReference>
<dbReference type="InterPro" id="IPR036852">
    <property type="entry name" value="Peptidase_S8/S53_dom_sf"/>
</dbReference>
<reference evidence="6 7" key="1">
    <citation type="journal article" date="2007" name="Science">
        <title>Sea anemone genome reveals ancestral eumetazoan gene repertoire and genomic organization.</title>
        <authorList>
            <person name="Putnam N.H."/>
            <person name="Srivastava M."/>
            <person name="Hellsten U."/>
            <person name="Dirks B."/>
            <person name="Chapman J."/>
            <person name="Salamov A."/>
            <person name="Terry A."/>
            <person name="Shapiro H."/>
            <person name="Lindquist E."/>
            <person name="Kapitonov V.V."/>
            <person name="Jurka J."/>
            <person name="Genikhovich G."/>
            <person name="Grigoriev I.V."/>
            <person name="Lucas S.M."/>
            <person name="Steele R.E."/>
            <person name="Finnerty J.R."/>
            <person name="Technau U."/>
            <person name="Martindale M.Q."/>
            <person name="Rokhsar D.S."/>
        </authorList>
    </citation>
    <scope>NUCLEOTIDE SEQUENCE [LARGE SCALE GENOMIC DNA]</scope>
    <source>
        <strain evidence="7">CH2 X CH6</strain>
    </source>
</reference>
<dbReference type="PANTHER" id="PTHR42884:SF3">
    <property type="entry name" value="FURIN-LIKE PROTEASE 1, ISOFORMS 1_1-X_2"/>
    <property type="match status" value="1"/>
</dbReference>
<keyword evidence="3" id="KW-0720">Serine protease</keyword>
<dbReference type="PROSITE" id="PS51892">
    <property type="entry name" value="SUBTILASE"/>
    <property type="match status" value="1"/>
</dbReference>
<dbReference type="AlphaFoldDB" id="A8DVS0"/>
<dbReference type="GO" id="GO:0004252">
    <property type="term" value="F:serine-type endopeptidase activity"/>
    <property type="evidence" value="ECO:0007669"/>
    <property type="project" value="InterPro"/>
</dbReference>
<gene>
    <name evidence="6" type="ORF">NEMVEDRAFT_v1g156698</name>
</gene>
<dbReference type="eggNOG" id="KOG3525">
    <property type="taxonomic scope" value="Eukaryota"/>
</dbReference>
<dbReference type="KEGG" id="nve:5495963"/>
<dbReference type="OMA" id="AAGKCRQ"/>
<evidence type="ECO:0000256" key="4">
    <source>
        <dbReference type="PROSITE-ProRule" id="PRU01240"/>
    </source>
</evidence>
<dbReference type="GO" id="GO:0006508">
    <property type="term" value="P:proteolysis"/>
    <property type="evidence" value="ECO:0007669"/>
    <property type="project" value="UniProtKB-KW"/>
</dbReference>
<proteinExistence type="inferred from homology"/>
<evidence type="ECO:0000313" key="7">
    <source>
        <dbReference type="Proteomes" id="UP000001593"/>
    </source>
</evidence>
<protein>
    <recommendedName>
        <fullName evidence="5">Peptidase S8/S53 domain-containing protein</fullName>
    </recommendedName>
</protein>
<dbReference type="PhylomeDB" id="A8DVS0"/>
<dbReference type="PROSITE" id="PS00138">
    <property type="entry name" value="SUBTILASE_SER"/>
    <property type="match status" value="1"/>
</dbReference>
<keyword evidence="1" id="KW-0645">Protease</keyword>
<evidence type="ECO:0000256" key="1">
    <source>
        <dbReference type="ARBA" id="ARBA00022670"/>
    </source>
</evidence>
<dbReference type="InterPro" id="IPR000209">
    <property type="entry name" value="Peptidase_S8/S53_dom"/>
</dbReference>
<evidence type="ECO:0000259" key="5">
    <source>
        <dbReference type="Pfam" id="PF00082"/>
    </source>
</evidence>
<evidence type="ECO:0000256" key="2">
    <source>
        <dbReference type="ARBA" id="ARBA00022801"/>
    </source>
</evidence>
<keyword evidence="2" id="KW-0378">Hydrolase</keyword>
<dbReference type="Gene3D" id="3.40.50.200">
    <property type="entry name" value="Peptidase S8/S53 domain"/>
    <property type="match status" value="1"/>
</dbReference>
<keyword evidence="7" id="KW-1185">Reference proteome</keyword>
<evidence type="ECO:0000256" key="3">
    <source>
        <dbReference type="ARBA" id="ARBA00022825"/>
    </source>
</evidence>
<comment type="caution">
    <text evidence="4">Lacks conserved residue(s) required for the propagation of feature annotation.</text>
</comment>